<dbReference type="AlphaFoldDB" id="A0A327Y7B5"/>
<organism evidence="2 3">
    <name type="scientific">Salipiger aestuarii</name>
    <dbReference type="NCBI Taxonomy" id="568098"/>
    <lineage>
        <taxon>Bacteria</taxon>
        <taxon>Pseudomonadati</taxon>
        <taxon>Pseudomonadota</taxon>
        <taxon>Alphaproteobacteria</taxon>
        <taxon>Rhodobacterales</taxon>
        <taxon>Roseobacteraceae</taxon>
        <taxon>Salipiger</taxon>
    </lineage>
</organism>
<dbReference type="EMBL" id="QLMG01000017">
    <property type="protein sequence ID" value="RAK16973.1"/>
    <property type="molecule type" value="Genomic_DNA"/>
</dbReference>
<keyword evidence="2" id="KW-0012">Acyltransferase</keyword>
<dbReference type="PANTHER" id="PTHR43853">
    <property type="entry name" value="3-KETOACYL-COA THIOLASE, PEROXISOMAL"/>
    <property type="match status" value="1"/>
</dbReference>
<reference evidence="2 3" key="1">
    <citation type="submission" date="2018-06" db="EMBL/GenBank/DDBJ databases">
        <title>Genomic Encyclopedia of Archaeal and Bacterial Type Strains, Phase II (KMG-II): from individual species to whole genera.</title>
        <authorList>
            <person name="Goeker M."/>
        </authorList>
    </citation>
    <scope>NUCLEOTIDE SEQUENCE [LARGE SCALE GENOMIC DNA]</scope>
    <source>
        <strain evidence="2 3">DSM 22011</strain>
    </source>
</reference>
<dbReference type="GO" id="GO:0006635">
    <property type="term" value="P:fatty acid beta-oxidation"/>
    <property type="evidence" value="ECO:0007669"/>
    <property type="project" value="TreeGrafter"/>
</dbReference>
<dbReference type="GO" id="GO:0003988">
    <property type="term" value="F:acetyl-CoA C-acyltransferase activity"/>
    <property type="evidence" value="ECO:0007669"/>
    <property type="project" value="TreeGrafter"/>
</dbReference>
<dbReference type="Gene3D" id="3.40.47.10">
    <property type="match status" value="1"/>
</dbReference>
<comment type="caution">
    <text evidence="2">The sequence shown here is derived from an EMBL/GenBank/DDBJ whole genome shotgun (WGS) entry which is preliminary data.</text>
</comment>
<dbReference type="PANTHER" id="PTHR43853:SF2">
    <property type="entry name" value="3-OXOADIPYL-COA_3-OXO-5,6-DEHYDROSUBERYL-COA THIOLASE"/>
    <property type="match status" value="1"/>
</dbReference>
<keyword evidence="3" id="KW-1185">Reference proteome</keyword>
<dbReference type="Proteomes" id="UP000249165">
    <property type="component" value="Unassembled WGS sequence"/>
</dbReference>
<dbReference type="InterPro" id="IPR050215">
    <property type="entry name" value="Thiolase-like_sf_Thiolase"/>
</dbReference>
<evidence type="ECO:0000313" key="2">
    <source>
        <dbReference type="EMBL" id="RAK16973.1"/>
    </source>
</evidence>
<dbReference type="InterPro" id="IPR020617">
    <property type="entry name" value="Thiolase_C"/>
</dbReference>
<accession>A0A327Y7B5</accession>
<feature type="domain" description="Thiolase C-terminal" evidence="1">
    <location>
        <begin position="1"/>
        <end position="92"/>
    </location>
</feature>
<evidence type="ECO:0000259" key="1">
    <source>
        <dbReference type="Pfam" id="PF02803"/>
    </source>
</evidence>
<keyword evidence="2" id="KW-0808">Transferase</keyword>
<protein>
    <submittedName>
        <fullName evidence="2">Acetyl-CoA acyltransferase</fullName>
    </submittedName>
</protein>
<sequence length="123" mass="12675">MGFDPAPAIGKLLDRTGMTLDAFDVIELNEACAAQALACTRALRIEDADLHLNPKGEAIALGHPPGASGARIVGTAALELSLTSARYAQSASGRGSRRRWSGHGAASRCTAAASILVPHGETR</sequence>
<dbReference type="Pfam" id="PF02803">
    <property type="entry name" value="Thiolase_C"/>
    <property type="match status" value="1"/>
</dbReference>
<dbReference type="SUPFAM" id="SSF53901">
    <property type="entry name" value="Thiolase-like"/>
    <property type="match status" value="1"/>
</dbReference>
<gene>
    <name evidence="2" type="ORF">ATI53_101760</name>
</gene>
<dbReference type="InterPro" id="IPR016039">
    <property type="entry name" value="Thiolase-like"/>
</dbReference>
<proteinExistence type="predicted"/>
<name>A0A327Y7B5_9RHOB</name>
<dbReference type="GO" id="GO:0010124">
    <property type="term" value="P:phenylacetate catabolic process"/>
    <property type="evidence" value="ECO:0007669"/>
    <property type="project" value="TreeGrafter"/>
</dbReference>
<evidence type="ECO:0000313" key="3">
    <source>
        <dbReference type="Proteomes" id="UP000249165"/>
    </source>
</evidence>